<accession>A0A8B6FY78</accession>
<feature type="transmembrane region" description="Helical" evidence="1">
    <location>
        <begin position="60"/>
        <end position="77"/>
    </location>
</feature>
<keyword evidence="1" id="KW-0472">Membrane</keyword>
<comment type="caution">
    <text evidence="2">The sequence shown here is derived from an EMBL/GenBank/DDBJ whole genome shotgun (WGS) entry which is preliminary data.</text>
</comment>
<feature type="transmembrane region" description="Helical" evidence="1">
    <location>
        <begin position="6"/>
        <end position="28"/>
    </location>
</feature>
<reference evidence="2" key="1">
    <citation type="submission" date="2018-11" db="EMBL/GenBank/DDBJ databases">
        <authorList>
            <person name="Alioto T."/>
            <person name="Alioto T."/>
        </authorList>
    </citation>
    <scope>NUCLEOTIDE SEQUENCE</scope>
</reference>
<dbReference type="AlphaFoldDB" id="A0A8B6FY78"/>
<protein>
    <submittedName>
        <fullName evidence="2">Uncharacterized protein</fullName>
    </submittedName>
</protein>
<dbReference type="OrthoDB" id="6057278at2759"/>
<proteinExistence type="predicted"/>
<evidence type="ECO:0000313" key="3">
    <source>
        <dbReference type="Proteomes" id="UP000596742"/>
    </source>
</evidence>
<dbReference type="EMBL" id="UYJE01007452">
    <property type="protein sequence ID" value="VDI54923.1"/>
    <property type="molecule type" value="Genomic_DNA"/>
</dbReference>
<keyword evidence="1" id="KW-0812">Transmembrane</keyword>
<sequence length="256" mass="29084">MGGIDFFLEQIPCLLSCTCFAGAVTVYYKKNFRSDKLPLVFFLILLSTSLNRSVESSSRLSCVITFILCCFVVYNTVKHLKWMNTVRLDFFLAMLLTAYDYKFDISITIERLFGIPYGVGAQNGTCYMNFVRIIIVVIPQFLRRPTQLKAKLQGLRSKLGPIYIIYCAKFVIEYTYYGTVTLYAMGIIAVVSSVVGGVFLRPDNTAVLELLGFETKNNRRKYLHGRGMIMSFSCITLMVLNELLSFSRHSVSTIKL</sequence>
<organism evidence="2 3">
    <name type="scientific">Mytilus galloprovincialis</name>
    <name type="common">Mediterranean mussel</name>
    <dbReference type="NCBI Taxonomy" id="29158"/>
    <lineage>
        <taxon>Eukaryota</taxon>
        <taxon>Metazoa</taxon>
        <taxon>Spiralia</taxon>
        <taxon>Lophotrochozoa</taxon>
        <taxon>Mollusca</taxon>
        <taxon>Bivalvia</taxon>
        <taxon>Autobranchia</taxon>
        <taxon>Pteriomorphia</taxon>
        <taxon>Mytilida</taxon>
        <taxon>Mytiloidea</taxon>
        <taxon>Mytilidae</taxon>
        <taxon>Mytilinae</taxon>
        <taxon>Mytilus</taxon>
    </lineage>
</organism>
<gene>
    <name evidence="2" type="ORF">MGAL_10B001399</name>
</gene>
<name>A0A8B6FY78_MYTGA</name>
<keyword evidence="3" id="KW-1185">Reference proteome</keyword>
<feature type="transmembrane region" description="Helical" evidence="1">
    <location>
        <begin position="222"/>
        <end position="240"/>
    </location>
</feature>
<feature type="transmembrane region" description="Helical" evidence="1">
    <location>
        <begin position="183"/>
        <end position="201"/>
    </location>
</feature>
<evidence type="ECO:0000313" key="2">
    <source>
        <dbReference type="EMBL" id="VDI54923.1"/>
    </source>
</evidence>
<evidence type="ECO:0000256" key="1">
    <source>
        <dbReference type="SAM" id="Phobius"/>
    </source>
</evidence>
<dbReference type="Proteomes" id="UP000596742">
    <property type="component" value="Unassembled WGS sequence"/>
</dbReference>
<keyword evidence="1" id="KW-1133">Transmembrane helix</keyword>